<name>I0IHW2_PHYMF</name>
<dbReference type="EMBL" id="AP012338">
    <property type="protein sequence ID" value="BAM04850.1"/>
    <property type="molecule type" value="Genomic_DNA"/>
</dbReference>
<evidence type="ECO:0000313" key="2">
    <source>
        <dbReference type="Proteomes" id="UP000007881"/>
    </source>
</evidence>
<dbReference type="Gene3D" id="3.30.420.40">
    <property type="match status" value="2"/>
</dbReference>
<sequence length="371" mass="39751">MAFGLSSKNRTSPIAVDFGSDTLKVLQIDSSERTEIIAAGSAVLSDDARTNPAARMAFLEESLKKILRGLPFRGRRAMLAIPGYQTLIHNFTMDRCDDEDIDAMVDLQLQERLGVQAARMVTRNTKTADHHRGGSEKTDVSCLAAKRDLVMSYLQLAGRCRLEVVGMHPEPIALIRALSDRDAGVPAAAVDDRSVALRGTRSGPSPARLVLDFAHATSRVLILEGETLRLARTIHAGGLHLTRQRTRESGESFLAARTKRRAEAAAEPGDTPLSCRVAELLIEELRMTLRHHHARHPASPVTRVLVCGGEAASEPRLRALGAALSLPVSRFDPLAGAAAGPGPSALSGVDLAAGTGGWAVPWGLCHSELNL</sequence>
<protein>
    <recommendedName>
        <fullName evidence="3">Type IV pilus assembly protein PilM</fullName>
    </recommendedName>
</protein>
<dbReference type="Gene3D" id="3.30.1490.300">
    <property type="match status" value="1"/>
</dbReference>
<dbReference type="RefSeq" id="WP_014438063.1">
    <property type="nucleotide sequence ID" value="NC_017080.1"/>
</dbReference>
<organism evidence="1 2">
    <name type="scientific">Phycisphaera mikurensis (strain NBRC 102666 / KCTC 22515 / FYK2301M01)</name>
    <dbReference type="NCBI Taxonomy" id="1142394"/>
    <lineage>
        <taxon>Bacteria</taxon>
        <taxon>Pseudomonadati</taxon>
        <taxon>Planctomycetota</taxon>
        <taxon>Phycisphaerae</taxon>
        <taxon>Phycisphaerales</taxon>
        <taxon>Phycisphaeraceae</taxon>
        <taxon>Phycisphaera</taxon>
    </lineage>
</organism>
<dbReference type="STRING" id="1142394.PSMK_26910"/>
<dbReference type="InterPro" id="IPR050696">
    <property type="entry name" value="FtsA/MreB"/>
</dbReference>
<reference evidence="1 2" key="1">
    <citation type="submission" date="2012-02" db="EMBL/GenBank/DDBJ databases">
        <title>Complete genome sequence of Phycisphaera mikurensis NBRC 102666.</title>
        <authorList>
            <person name="Ankai A."/>
            <person name="Hosoyama A."/>
            <person name="Terui Y."/>
            <person name="Sekine M."/>
            <person name="Fukai R."/>
            <person name="Kato Y."/>
            <person name="Nakamura S."/>
            <person name="Yamada-Narita S."/>
            <person name="Kawakoshi A."/>
            <person name="Fukunaga Y."/>
            <person name="Yamazaki S."/>
            <person name="Fujita N."/>
        </authorList>
    </citation>
    <scope>NUCLEOTIDE SEQUENCE [LARGE SCALE GENOMIC DNA]</scope>
    <source>
        <strain evidence="2">NBRC 102666 / KCTC 22515 / FYK2301M01</strain>
    </source>
</reference>
<dbReference type="Proteomes" id="UP000007881">
    <property type="component" value="Chromosome"/>
</dbReference>
<dbReference type="SUPFAM" id="SSF53067">
    <property type="entry name" value="Actin-like ATPase domain"/>
    <property type="match status" value="1"/>
</dbReference>
<evidence type="ECO:0008006" key="3">
    <source>
        <dbReference type="Google" id="ProtNLM"/>
    </source>
</evidence>
<accession>I0IHW2</accession>
<dbReference type="HOGENOM" id="CLU_745675_0_0_0"/>
<dbReference type="eggNOG" id="COG4972">
    <property type="taxonomic scope" value="Bacteria"/>
</dbReference>
<dbReference type="InterPro" id="IPR043129">
    <property type="entry name" value="ATPase_NBD"/>
</dbReference>
<dbReference type="PANTHER" id="PTHR32432">
    <property type="entry name" value="CELL DIVISION PROTEIN FTSA-RELATED"/>
    <property type="match status" value="1"/>
</dbReference>
<dbReference type="KEGG" id="phm:PSMK_26910"/>
<proteinExistence type="predicted"/>
<gene>
    <name evidence="1" type="ordered locus">PSMK_26910</name>
</gene>
<dbReference type="PANTHER" id="PTHR32432:SF3">
    <property type="entry name" value="ETHANOLAMINE UTILIZATION PROTEIN EUTJ"/>
    <property type="match status" value="1"/>
</dbReference>
<keyword evidence="2" id="KW-1185">Reference proteome</keyword>
<dbReference type="InterPro" id="IPR005883">
    <property type="entry name" value="PilM"/>
</dbReference>
<evidence type="ECO:0000313" key="1">
    <source>
        <dbReference type="EMBL" id="BAM04850.1"/>
    </source>
</evidence>
<dbReference type="Pfam" id="PF11104">
    <property type="entry name" value="PilM_2"/>
    <property type="match status" value="1"/>
</dbReference>
<dbReference type="AlphaFoldDB" id="I0IHW2"/>